<evidence type="ECO:0000313" key="1">
    <source>
        <dbReference type="EMBL" id="KIK16737.1"/>
    </source>
</evidence>
<dbReference type="EMBL" id="KN833848">
    <property type="protein sequence ID" value="KIK16737.1"/>
    <property type="molecule type" value="Genomic_DNA"/>
</dbReference>
<gene>
    <name evidence="1" type="ORF">PISMIDRAFT_686028</name>
</gene>
<reference evidence="1 2" key="1">
    <citation type="submission" date="2014-04" db="EMBL/GenBank/DDBJ databases">
        <authorList>
            <consortium name="DOE Joint Genome Institute"/>
            <person name="Kuo A."/>
            <person name="Kohler A."/>
            <person name="Costa M.D."/>
            <person name="Nagy L.G."/>
            <person name="Floudas D."/>
            <person name="Copeland A."/>
            <person name="Barry K.W."/>
            <person name="Cichocki N."/>
            <person name="Veneault-Fourrey C."/>
            <person name="LaButti K."/>
            <person name="Lindquist E.A."/>
            <person name="Lipzen A."/>
            <person name="Lundell T."/>
            <person name="Morin E."/>
            <person name="Murat C."/>
            <person name="Sun H."/>
            <person name="Tunlid A."/>
            <person name="Henrissat B."/>
            <person name="Grigoriev I.V."/>
            <person name="Hibbett D.S."/>
            <person name="Martin F."/>
            <person name="Nordberg H.P."/>
            <person name="Cantor M.N."/>
            <person name="Hua S.X."/>
        </authorList>
    </citation>
    <scope>NUCLEOTIDE SEQUENCE [LARGE SCALE GENOMIC DNA]</scope>
    <source>
        <strain evidence="1 2">441</strain>
    </source>
</reference>
<evidence type="ECO:0000313" key="2">
    <source>
        <dbReference type="Proteomes" id="UP000054018"/>
    </source>
</evidence>
<accession>A0A0C9Z2U9</accession>
<proteinExistence type="predicted"/>
<reference evidence="2" key="2">
    <citation type="submission" date="2015-01" db="EMBL/GenBank/DDBJ databases">
        <title>Evolutionary Origins and Diversification of the Mycorrhizal Mutualists.</title>
        <authorList>
            <consortium name="DOE Joint Genome Institute"/>
            <consortium name="Mycorrhizal Genomics Consortium"/>
            <person name="Kohler A."/>
            <person name="Kuo A."/>
            <person name="Nagy L.G."/>
            <person name="Floudas D."/>
            <person name="Copeland A."/>
            <person name="Barry K.W."/>
            <person name="Cichocki N."/>
            <person name="Veneault-Fourrey C."/>
            <person name="LaButti K."/>
            <person name="Lindquist E.A."/>
            <person name="Lipzen A."/>
            <person name="Lundell T."/>
            <person name="Morin E."/>
            <person name="Murat C."/>
            <person name="Riley R."/>
            <person name="Ohm R."/>
            <person name="Sun H."/>
            <person name="Tunlid A."/>
            <person name="Henrissat B."/>
            <person name="Grigoriev I.V."/>
            <person name="Hibbett D.S."/>
            <person name="Martin F."/>
        </authorList>
    </citation>
    <scope>NUCLEOTIDE SEQUENCE [LARGE SCALE GENOMIC DNA]</scope>
    <source>
        <strain evidence="2">441</strain>
    </source>
</reference>
<organism evidence="1 2">
    <name type="scientific">Pisolithus microcarpus 441</name>
    <dbReference type="NCBI Taxonomy" id="765257"/>
    <lineage>
        <taxon>Eukaryota</taxon>
        <taxon>Fungi</taxon>
        <taxon>Dikarya</taxon>
        <taxon>Basidiomycota</taxon>
        <taxon>Agaricomycotina</taxon>
        <taxon>Agaricomycetes</taxon>
        <taxon>Agaricomycetidae</taxon>
        <taxon>Boletales</taxon>
        <taxon>Sclerodermatineae</taxon>
        <taxon>Pisolithaceae</taxon>
        <taxon>Pisolithus</taxon>
    </lineage>
</organism>
<dbReference type="HOGENOM" id="CLU_2711681_0_0_1"/>
<dbReference type="AlphaFoldDB" id="A0A0C9Z2U9"/>
<dbReference type="Proteomes" id="UP000054018">
    <property type="component" value="Unassembled WGS sequence"/>
</dbReference>
<sequence>MFEIYVNMLGEVDRSDCDRGMVRSSDTQNFAVVHHHNEHIEMEANREGKDLSREVSSYTFFNRLSCIGGPGHV</sequence>
<protein>
    <submittedName>
        <fullName evidence="1">Uncharacterized protein</fullName>
    </submittedName>
</protein>
<name>A0A0C9Z2U9_9AGAM</name>
<keyword evidence="2" id="KW-1185">Reference proteome</keyword>
<feature type="non-terminal residue" evidence="1">
    <location>
        <position position="1"/>
    </location>
</feature>